<organism evidence="1 2">
    <name type="scientific">Parasponia andersonii</name>
    <name type="common">Sponia andersonii</name>
    <dbReference type="NCBI Taxonomy" id="3476"/>
    <lineage>
        <taxon>Eukaryota</taxon>
        <taxon>Viridiplantae</taxon>
        <taxon>Streptophyta</taxon>
        <taxon>Embryophyta</taxon>
        <taxon>Tracheophyta</taxon>
        <taxon>Spermatophyta</taxon>
        <taxon>Magnoliopsida</taxon>
        <taxon>eudicotyledons</taxon>
        <taxon>Gunneridae</taxon>
        <taxon>Pentapetalae</taxon>
        <taxon>rosids</taxon>
        <taxon>fabids</taxon>
        <taxon>Rosales</taxon>
        <taxon>Cannabaceae</taxon>
        <taxon>Parasponia</taxon>
    </lineage>
</organism>
<sequence length="36" mass="4320">MYLNSNIHFKIQTKNHHPYFIILILMETISKFSLIA</sequence>
<dbReference type="Proteomes" id="UP000237105">
    <property type="component" value="Unassembled WGS sequence"/>
</dbReference>
<keyword evidence="2" id="KW-1185">Reference proteome</keyword>
<dbReference type="EMBL" id="JXTB01000359">
    <property type="protein sequence ID" value="PON44046.1"/>
    <property type="molecule type" value="Genomic_DNA"/>
</dbReference>
<dbReference type="AlphaFoldDB" id="A0A2P5B5I6"/>
<reference evidence="2" key="1">
    <citation type="submission" date="2016-06" db="EMBL/GenBank/DDBJ databases">
        <title>Parallel loss of symbiosis genes in relatives of nitrogen-fixing non-legume Parasponia.</title>
        <authorList>
            <person name="Van Velzen R."/>
            <person name="Holmer R."/>
            <person name="Bu F."/>
            <person name="Rutten L."/>
            <person name="Van Zeijl A."/>
            <person name="Liu W."/>
            <person name="Santuari L."/>
            <person name="Cao Q."/>
            <person name="Sharma T."/>
            <person name="Shen D."/>
            <person name="Roswanjaya Y."/>
            <person name="Wardhani T."/>
            <person name="Kalhor M.S."/>
            <person name="Jansen J."/>
            <person name="Van den Hoogen J."/>
            <person name="Gungor B."/>
            <person name="Hartog M."/>
            <person name="Hontelez J."/>
            <person name="Verver J."/>
            <person name="Yang W.-C."/>
            <person name="Schijlen E."/>
            <person name="Repin R."/>
            <person name="Schilthuizen M."/>
            <person name="Schranz E."/>
            <person name="Heidstra R."/>
            <person name="Miyata K."/>
            <person name="Fedorova E."/>
            <person name="Kohlen W."/>
            <person name="Bisseling T."/>
            <person name="Smit S."/>
            <person name="Geurts R."/>
        </authorList>
    </citation>
    <scope>NUCLEOTIDE SEQUENCE [LARGE SCALE GENOMIC DNA]</scope>
    <source>
        <strain evidence="2">cv. WU1-14</strain>
    </source>
</reference>
<name>A0A2P5B5I6_PARAD</name>
<accession>A0A2P5B5I6</accession>
<evidence type="ECO:0000313" key="1">
    <source>
        <dbReference type="EMBL" id="PON44046.1"/>
    </source>
</evidence>
<evidence type="ECO:0000313" key="2">
    <source>
        <dbReference type="Proteomes" id="UP000237105"/>
    </source>
</evidence>
<proteinExistence type="predicted"/>
<gene>
    <name evidence="1" type="ORF">PanWU01x14_269820</name>
</gene>
<comment type="caution">
    <text evidence="1">The sequence shown here is derived from an EMBL/GenBank/DDBJ whole genome shotgun (WGS) entry which is preliminary data.</text>
</comment>
<protein>
    <submittedName>
        <fullName evidence="1">Uncharacterized protein</fullName>
    </submittedName>
</protein>